<dbReference type="InterPro" id="IPR004622">
    <property type="entry name" value="DNA_pol_HolB"/>
</dbReference>
<dbReference type="PANTHER" id="PTHR11669:SF8">
    <property type="entry name" value="DNA POLYMERASE III SUBUNIT DELTA"/>
    <property type="match status" value="1"/>
</dbReference>
<dbReference type="GO" id="GO:0006261">
    <property type="term" value="P:DNA-templated DNA replication"/>
    <property type="evidence" value="ECO:0007669"/>
    <property type="project" value="TreeGrafter"/>
</dbReference>
<reference evidence="4 5" key="1">
    <citation type="submission" date="2015-10" db="EMBL/GenBank/DDBJ databases">
        <title>Metagenome-Assembled Genomes uncover a global brackish microbiome.</title>
        <authorList>
            <person name="Hugerth L.W."/>
            <person name="Larsson J."/>
            <person name="Alneberg J."/>
            <person name="Lindh M.V."/>
            <person name="Legrand C."/>
            <person name="Pinhassi J."/>
            <person name="Andersson A.F."/>
        </authorList>
    </citation>
    <scope>NUCLEOTIDE SEQUENCE [LARGE SCALE GENOMIC DNA]</scope>
    <source>
        <strain evidence="4">BACL26 MAG-121220-bin70</strain>
    </source>
</reference>
<sequence>MPHALLLHGSNGVGKRRLALCFAQRMLCLATVDHYACGTCKSCKLLLAGSHPDLSILEPAEEGKKILVDDVRKLCTKLNTTAQQGGWKISLIMDADAMNINASNALLKSLEEPQGKTLLILTSDRLHALLPTIRSRCQKQHLPVPNLDIVTHWLNEVTGNSADVSKAIEVSNGCPLLALHNIESGTLGMRQDFESVIEGVASGTLTSMDAAQRCAKLNGNNIVDWYMNYLHRLVTNEGQGGADLSLFHFQDRLISARKLLLSQSNVNQQLLLEGLFMDWAQSSSAGNN</sequence>
<dbReference type="GO" id="GO:0009360">
    <property type="term" value="C:DNA polymerase III complex"/>
    <property type="evidence" value="ECO:0007669"/>
    <property type="project" value="TreeGrafter"/>
</dbReference>
<comment type="caution">
    <text evidence="4">The sequence shown here is derived from an EMBL/GenBank/DDBJ whole genome shotgun (WGS) entry which is preliminary data.</text>
</comment>
<dbReference type="GO" id="GO:0003887">
    <property type="term" value="F:DNA-directed DNA polymerase activity"/>
    <property type="evidence" value="ECO:0007669"/>
    <property type="project" value="UniProtKB-KW"/>
</dbReference>
<evidence type="ECO:0000313" key="4">
    <source>
        <dbReference type="EMBL" id="KRO92142.1"/>
    </source>
</evidence>
<name>A0A0R2TZ95_9GAMM</name>
<dbReference type="GO" id="GO:0008408">
    <property type="term" value="F:3'-5' exonuclease activity"/>
    <property type="evidence" value="ECO:0007669"/>
    <property type="project" value="InterPro"/>
</dbReference>
<evidence type="ECO:0000256" key="2">
    <source>
        <dbReference type="ARBA" id="ARBA00022932"/>
    </source>
</evidence>
<dbReference type="InterPro" id="IPR050238">
    <property type="entry name" value="DNA_Rep/Repair_Clamp_Loader"/>
</dbReference>
<keyword evidence="2" id="KW-0808">Transferase</keyword>
<protein>
    <recommendedName>
        <fullName evidence="1">DNA-directed DNA polymerase</fullName>
        <ecNumber evidence="1">2.7.7.7</ecNumber>
    </recommendedName>
</protein>
<organism evidence="4 5">
    <name type="scientific">SAR92 bacterium BACL26 MAG-121220-bin70</name>
    <dbReference type="NCBI Taxonomy" id="1655626"/>
    <lineage>
        <taxon>Bacteria</taxon>
        <taxon>Pseudomonadati</taxon>
        <taxon>Pseudomonadota</taxon>
        <taxon>Gammaproteobacteria</taxon>
        <taxon>Cellvibrionales</taxon>
        <taxon>Porticoccaceae</taxon>
        <taxon>SAR92 clade</taxon>
    </lineage>
</organism>
<dbReference type="InterPro" id="IPR027417">
    <property type="entry name" value="P-loop_NTPase"/>
</dbReference>
<comment type="catalytic activity">
    <reaction evidence="3">
        <text>DNA(n) + a 2'-deoxyribonucleoside 5'-triphosphate = DNA(n+1) + diphosphate</text>
        <dbReference type="Rhea" id="RHEA:22508"/>
        <dbReference type="Rhea" id="RHEA-COMP:17339"/>
        <dbReference type="Rhea" id="RHEA-COMP:17340"/>
        <dbReference type="ChEBI" id="CHEBI:33019"/>
        <dbReference type="ChEBI" id="CHEBI:61560"/>
        <dbReference type="ChEBI" id="CHEBI:173112"/>
        <dbReference type="EC" id="2.7.7.7"/>
    </reaction>
</comment>
<keyword evidence="2" id="KW-0239">DNA-directed DNA polymerase</keyword>
<accession>A0A0R2TZ95</accession>
<dbReference type="SUPFAM" id="SSF52540">
    <property type="entry name" value="P-loop containing nucleoside triphosphate hydrolases"/>
    <property type="match status" value="1"/>
</dbReference>
<dbReference type="Proteomes" id="UP000051213">
    <property type="component" value="Unassembled WGS sequence"/>
</dbReference>
<evidence type="ECO:0000256" key="1">
    <source>
        <dbReference type="ARBA" id="ARBA00012417"/>
    </source>
</evidence>
<evidence type="ECO:0000313" key="5">
    <source>
        <dbReference type="Proteomes" id="UP000051213"/>
    </source>
</evidence>
<gene>
    <name evidence="4" type="ORF">ABS24_03535</name>
</gene>
<keyword evidence="2" id="KW-0548">Nucleotidyltransferase</keyword>
<dbReference type="AlphaFoldDB" id="A0A0R2TZ95"/>
<dbReference type="Gene3D" id="3.40.50.300">
    <property type="entry name" value="P-loop containing nucleotide triphosphate hydrolases"/>
    <property type="match status" value="1"/>
</dbReference>
<dbReference type="PANTHER" id="PTHR11669">
    <property type="entry name" value="REPLICATION FACTOR C / DNA POLYMERASE III GAMMA-TAU SUBUNIT"/>
    <property type="match status" value="1"/>
</dbReference>
<dbReference type="EC" id="2.7.7.7" evidence="1"/>
<dbReference type="Pfam" id="PF13177">
    <property type="entry name" value="DNA_pol3_delta2"/>
    <property type="match status" value="1"/>
</dbReference>
<proteinExistence type="predicted"/>
<dbReference type="EMBL" id="LICA01000367">
    <property type="protein sequence ID" value="KRO92142.1"/>
    <property type="molecule type" value="Genomic_DNA"/>
</dbReference>
<dbReference type="NCBIfam" id="TIGR00678">
    <property type="entry name" value="holB"/>
    <property type="match status" value="1"/>
</dbReference>
<evidence type="ECO:0000256" key="3">
    <source>
        <dbReference type="ARBA" id="ARBA00049244"/>
    </source>
</evidence>